<dbReference type="Proteomes" id="UP000546031">
    <property type="component" value="Unassembled WGS sequence"/>
</dbReference>
<dbReference type="AlphaFoldDB" id="A0A850HHU3"/>
<sequence length="217" mass="24167">MQERVFIWVAHPGEGTFNHALADAYEQGARSSGAKVRRMDLANMAFSTDFTGYADAPALEQDLLAWQENLAWATRVFIVHPLWWGAMPALAKTVLDRGLTSGFAYKYRKGPGIKWDKLLDGRVGDAIITADTPRWIDNWLYLRPARRILKDQVLGFCGIKPRKIKYAGSVKLSDEAQREKWLAQAFAMGAKKGTNLRPATDFVAPASTDIAQLKIAA</sequence>
<dbReference type="PANTHER" id="PTHR10204">
    <property type="entry name" value="NAD P H OXIDOREDUCTASE-RELATED"/>
    <property type="match status" value="1"/>
</dbReference>
<dbReference type="Gene3D" id="3.40.50.360">
    <property type="match status" value="1"/>
</dbReference>
<dbReference type="InterPro" id="IPR003680">
    <property type="entry name" value="Flavodoxin_fold"/>
</dbReference>
<protein>
    <submittedName>
        <fullName evidence="4">NAD(P)H-dependent oxidoreductase</fullName>
    </submittedName>
</protein>
<feature type="domain" description="Flavodoxin-like fold" evidence="3">
    <location>
        <begin position="4"/>
        <end position="183"/>
    </location>
</feature>
<evidence type="ECO:0000256" key="2">
    <source>
        <dbReference type="ARBA" id="ARBA00023002"/>
    </source>
</evidence>
<keyword evidence="2" id="KW-0560">Oxidoreductase</keyword>
<accession>A0A850HHU3</accession>
<gene>
    <name evidence="4" type="ORF">HUO12_07910</name>
</gene>
<reference evidence="4 5" key="1">
    <citation type="submission" date="2020-06" db="EMBL/GenBank/DDBJ databases">
        <title>Altererythrobacter lutimaris sp. nov., a marine bacterium isolated from a tidal flat.</title>
        <authorList>
            <person name="Kim D."/>
            <person name="Yoo Y."/>
            <person name="Kim J.-J."/>
        </authorList>
    </citation>
    <scope>NUCLEOTIDE SEQUENCE [LARGE SCALE GENOMIC DNA]</scope>
    <source>
        <strain evidence="4 5">JGD-16</strain>
    </source>
</reference>
<comment type="caution">
    <text evidence="4">The sequence shown here is derived from an EMBL/GenBank/DDBJ whole genome shotgun (WGS) entry which is preliminary data.</text>
</comment>
<dbReference type="Pfam" id="PF02525">
    <property type="entry name" value="Flavodoxin_2"/>
    <property type="match status" value="1"/>
</dbReference>
<organism evidence="4 5">
    <name type="scientific">Altererythrobacter lutimaris</name>
    <dbReference type="NCBI Taxonomy" id="2743979"/>
    <lineage>
        <taxon>Bacteria</taxon>
        <taxon>Pseudomonadati</taxon>
        <taxon>Pseudomonadota</taxon>
        <taxon>Alphaproteobacteria</taxon>
        <taxon>Sphingomonadales</taxon>
        <taxon>Erythrobacteraceae</taxon>
        <taxon>Altererythrobacter</taxon>
    </lineage>
</organism>
<evidence type="ECO:0000313" key="4">
    <source>
        <dbReference type="EMBL" id="NVE94822.1"/>
    </source>
</evidence>
<dbReference type="GO" id="GO:0003955">
    <property type="term" value="F:NAD(P)H dehydrogenase (quinone) activity"/>
    <property type="evidence" value="ECO:0007669"/>
    <property type="project" value="TreeGrafter"/>
</dbReference>
<keyword evidence="5" id="KW-1185">Reference proteome</keyword>
<evidence type="ECO:0000313" key="5">
    <source>
        <dbReference type="Proteomes" id="UP000546031"/>
    </source>
</evidence>
<dbReference type="GO" id="GO:0005829">
    <property type="term" value="C:cytosol"/>
    <property type="evidence" value="ECO:0007669"/>
    <property type="project" value="TreeGrafter"/>
</dbReference>
<dbReference type="InterPro" id="IPR029039">
    <property type="entry name" value="Flavoprotein-like_sf"/>
</dbReference>
<name>A0A850HHU3_9SPHN</name>
<proteinExistence type="inferred from homology"/>
<evidence type="ECO:0000256" key="1">
    <source>
        <dbReference type="ARBA" id="ARBA00006252"/>
    </source>
</evidence>
<dbReference type="InterPro" id="IPR051545">
    <property type="entry name" value="NAD(P)H_dehydrogenase_qn"/>
</dbReference>
<dbReference type="EMBL" id="JABWTA010000001">
    <property type="protein sequence ID" value="NVE94822.1"/>
    <property type="molecule type" value="Genomic_DNA"/>
</dbReference>
<comment type="similarity">
    <text evidence="1">Belongs to the NAD(P)H dehydrogenase (quinone) family.</text>
</comment>
<dbReference type="SUPFAM" id="SSF52218">
    <property type="entry name" value="Flavoproteins"/>
    <property type="match status" value="1"/>
</dbReference>
<dbReference type="PANTHER" id="PTHR10204:SF34">
    <property type="entry name" value="NAD(P)H DEHYDROGENASE [QUINONE] 1 ISOFORM 1"/>
    <property type="match status" value="1"/>
</dbReference>
<dbReference type="RefSeq" id="WP_176273058.1">
    <property type="nucleotide sequence ID" value="NZ_JABWTA010000001.1"/>
</dbReference>
<evidence type="ECO:0000259" key="3">
    <source>
        <dbReference type="Pfam" id="PF02525"/>
    </source>
</evidence>